<dbReference type="Gene3D" id="3.60.10.10">
    <property type="entry name" value="Endonuclease/exonuclease/phosphatase"/>
    <property type="match status" value="1"/>
</dbReference>
<name>A0AAD1RDJ5_PELCU</name>
<dbReference type="AlphaFoldDB" id="A0AAD1RDJ5"/>
<proteinExistence type="predicted"/>
<reference evidence="3" key="1">
    <citation type="submission" date="2022-03" db="EMBL/GenBank/DDBJ databases">
        <authorList>
            <person name="Alioto T."/>
            <person name="Alioto T."/>
            <person name="Gomez Garrido J."/>
        </authorList>
    </citation>
    <scope>NUCLEOTIDE SEQUENCE</scope>
</reference>
<feature type="domain" description="Endonuclease/exonuclease/phosphatase" evidence="2">
    <location>
        <begin position="73"/>
        <end position="214"/>
    </location>
</feature>
<evidence type="ECO:0000256" key="1">
    <source>
        <dbReference type="SAM" id="MobiDB-lite"/>
    </source>
</evidence>
<dbReference type="Pfam" id="PF03372">
    <property type="entry name" value="Exo_endo_phos"/>
    <property type="match status" value="1"/>
</dbReference>
<organism evidence="3 4">
    <name type="scientific">Pelobates cultripes</name>
    <name type="common">Western spadefoot toad</name>
    <dbReference type="NCBI Taxonomy" id="61616"/>
    <lineage>
        <taxon>Eukaryota</taxon>
        <taxon>Metazoa</taxon>
        <taxon>Chordata</taxon>
        <taxon>Craniata</taxon>
        <taxon>Vertebrata</taxon>
        <taxon>Euteleostomi</taxon>
        <taxon>Amphibia</taxon>
        <taxon>Batrachia</taxon>
        <taxon>Anura</taxon>
        <taxon>Pelobatoidea</taxon>
        <taxon>Pelobatidae</taxon>
        <taxon>Pelobates</taxon>
    </lineage>
</organism>
<dbReference type="InterPro" id="IPR005135">
    <property type="entry name" value="Endo/exonuclease/phosphatase"/>
</dbReference>
<dbReference type="Proteomes" id="UP001295444">
    <property type="component" value="Chromosome 02"/>
</dbReference>
<dbReference type="SUPFAM" id="SSF56219">
    <property type="entry name" value="DNase I-like"/>
    <property type="match status" value="1"/>
</dbReference>
<evidence type="ECO:0000259" key="2">
    <source>
        <dbReference type="Pfam" id="PF03372"/>
    </source>
</evidence>
<feature type="region of interest" description="Disordered" evidence="1">
    <location>
        <begin position="1"/>
        <end position="53"/>
    </location>
</feature>
<evidence type="ECO:0000313" key="3">
    <source>
        <dbReference type="EMBL" id="CAH2248823.1"/>
    </source>
</evidence>
<gene>
    <name evidence="3" type="ORF">PECUL_23A004206</name>
</gene>
<dbReference type="InterPro" id="IPR036691">
    <property type="entry name" value="Endo/exonu/phosph_ase_sf"/>
</dbReference>
<sequence>MDKHNQRHNDMALEDEPLRSEGAYHITEEERRVSTISTRSNEVVGPKPRGHPTVDVFGGERKVSCCKDQFNIGTWNVRTMNQGKLDVIKHEMTMLNIDVLGISEHKWTGMGHFTSDNYHIFYCGQESRRRYGVAIIVNHRVGKAVLDYNPINDRMISIRIEGKPFTITVIQVYAPTMDAEEAEIVHFYEEIKHIIDITPIKDVTILVGDWNAKAGQRLVQFSGHSKHPLPTGSKMTLHINITRWTI</sequence>
<dbReference type="EMBL" id="OW240913">
    <property type="protein sequence ID" value="CAH2248823.1"/>
    <property type="molecule type" value="Genomic_DNA"/>
</dbReference>
<dbReference type="CDD" id="cd09076">
    <property type="entry name" value="L1-EN"/>
    <property type="match status" value="1"/>
</dbReference>
<protein>
    <recommendedName>
        <fullName evidence="2">Endonuclease/exonuclease/phosphatase domain-containing protein</fullName>
    </recommendedName>
</protein>
<dbReference type="GO" id="GO:0003824">
    <property type="term" value="F:catalytic activity"/>
    <property type="evidence" value="ECO:0007669"/>
    <property type="project" value="InterPro"/>
</dbReference>
<accession>A0AAD1RDJ5</accession>
<evidence type="ECO:0000313" key="4">
    <source>
        <dbReference type="Proteomes" id="UP001295444"/>
    </source>
</evidence>
<keyword evidence="4" id="KW-1185">Reference proteome</keyword>
<feature type="compositionally biased region" description="Basic and acidic residues" evidence="1">
    <location>
        <begin position="1"/>
        <end position="19"/>
    </location>
</feature>